<name>A0ABD1YAH4_9MARC</name>
<evidence type="ECO:0000313" key="2">
    <source>
        <dbReference type="Proteomes" id="UP001605036"/>
    </source>
</evidence>
<proteinExistence type="predicted"/>
<protein>
    <submittedName>
        <fullName evidence="1">Uncharacterized protein</fullName>
    </submittedName>
</protein>
<dbReference type="EMBL" id="JBHFFA010000006">
    <property type="protein sequence ID" value="KAL2622429.1"/>
    <property type="molecule type" value="Genomic_DNA"/>
</dbReference>
<gene>
    <name evidence="1" type="ORF">R1flu_002634</name>
</gene>
<evidence type="ECO:0000313" key="1">
    <source>
        <dbReference type="EMBL" id="KAL2622429.1"/>
    </source>
</evidence>
<dbReference type="AlphaFoldDB" id="A0ABD1YAH4"/>
<dbReference type="Proteomes" id="UP001605036">
    <property type="component" value="Unassembled WGS sequence"/>
</dbReference>
<comment type="caution">
    <text evidence="1">The sequence shown here is derived from an EMBL/GenBank/DDBJ whole genome shotgun (WGS) entry which is preliminary data.</text>
</comment>
<keyword evidence="2" id="KW-1185">Reference proteome</keyword>
<sequence length="226" mass="25884">MDGWNIAIDFGASSFFSQFGAALDASCGWQRSYGDDVNESQFNQNTRTVPSSQAPSSIEFSQILEDDNFDINCVHPATRTDRWQDILESFYGNRPSVTPQCMAESMLGALSFDRRNLPIDDGGFDSTIDPTVQSNFGKRRKKDMSKSATAIFNAMDQFTSSISDVERFERDARRDEQEDRQNQFIEEVERKRQEFLERQHTDMVDVFRTMANAFMMIATRNPESNL</sequence>
<reference evidence="1 2" key="1">
    <citation type="submission" date="2024-09" db="EMBL/GenBank/DDBJ databases">
        <title>Chromosome-scale assembly of Riccia fluitans.</title>
        <authorList>
            <person name="Paukszto L."/>
            <person name="Sawicki J."/>
            <person name="Karawczyk K."/>
            <person name="Piernik-Szablinska J."/>
            <person name="Szczecinska M."/>
            <person name="Mazdziarz M."/>
        </authorList>
    </citation>
    <scope>NUCLEOTIDE SEQUENCE [LARGE SCALE GENOMIC DNA]</scope>
    <source>
        <strain evidence="1">Rf_01</strain>
        <tissue evidence="1">Aerial parts of the thallus</tissue>
    </source>
</reference>
<accession>A0ABD1YAH4</accession>
<organism evidence="1 2">
    <name type="scientific">Riccia fluitans</name>
    <dbReference type="NCBI Taxonomy" id="41844"/>
    <lineage>
        <taxon>Eukaryota</taxon>
        <taxon>Viridiplantae</taxon>
        <taxon>Streptophyta</taxon>
        <taxon>Embryophyta</taxon>
        <taxon>Marchantiophyta</taxon>
        <taxon>Marchantiopsida</taxon>
        <taxon>Marchantiidae</taxon>
        <taxon>Marchantiales</taxon>
        <taxon>Ricciaceae</taxon>
        <taxon>Riccia</taxon>
    </lineage>
</organism>